<feature type="domain" description="TonB C-terminal" evidence="2">
    <location>
        <begin position="310"/>
        <end position="371"/>
    </location>
</feature>
<evidence type="ECO:0000313" key="3">
    <source>
        <dbReference type="EMBL" id="MST84073.1"/>
    </source>
</evidence>
<accession>A0A7K0KDT0</accession>
<dbReference type="AlphaFoldDB" id="A0A7K0KDT0"/>
<dbReference type="InterPro" id="IPR037682">
    <property type="entry name" value="TonB_C"/>
</dbReference>
<dbReference type="Pfam" id="PF03544">
    <property type="entry name" value="TonB_C"/>
    <property type="match status" value="1"/>
</dbReference>
<dbReference type="Proteomes" id="UP000438914">
    <property type="component" value="Unassembled WGS sequence"/>
</dbReference>
<name>A0A7K0KDT0_9BACT</name>
<sequence>MNKYISFCLGCVIMVLLPLTPLHAQVIESPRSYAYLVRYDKSHTLMRQGRDFNVVDMDIEWPVVIDSTKVTPLQQQIAATVLMSDNADYDTSKHSFLARFGTPVTEKLDSLPDDRHFCYVDASAKIKSYSPGRYIVYQLDCKVLPQPLSAQQADDKHLVCVYDLHTQKICSLADLMKTYQLQSSGDSPLISLLTSVLSDDEYNSLQSVEVQSVWPEDSLVGMRVRYGFDNGGYTSELKMRYDYAKPVLTKNFRNLLKPSAVHQPVYATLPQILGKDTLCYAPDVMPTEKDKELARRYMAAQTISSYQGAGTVLVSYVVDGDGRPTDLAVINPVSPSADRWAVSVVRGMPPLKPAMKAGKAVLTRLVRGFRFQ</sequence>
<proteinExistence type="predicted"/>
<organism evidence="3 4">
    <name type="scientific">Hallella mizrahii</name>
    <dbReference type="NCBI Taxonomy" id="2606637"/>
    <lineage>
        <taxon>Bacteria</taxon>
        <taxon>Pseudomonadati</taxon>
        <taxon>Bacteroidota</taxon>
        <taxon>Bacteroidia</taxon>
        <taxon>Bacteroidales</taxon>
        <taxon>Prevotellaceae</taxon>
        <taxon>Hallella</taxon>
    </lineage>
</organism>
<evidence type="ECO:0000313" key="4">
    <source>
        <dbReference type="Proteomes" id="UP000438914"/>
    </source>
</evidence>
<dbReference type="EMBL" id="VUNG01000008">
    <property type="protein sequence ID" value="MST84073.1"/>
    <property type="molecule type" value="Genomic_DNA"/>
</dbReference>
<gene>
    <name evidence="3" type="ORF">FYJ73_05230</name>
</gene>
<dbReference type="SUPFAM" id="SSF74653">
    <property type="entry name" value="TolA/TonB C-terminal domain"/>
    <property type="match status" value="1"/>
</dbReference>
<feature type="signal peptide" evidence="1">
    <location>
        <begin position="1"/>
        <end position="24"/>
    </location>
</feature>
<comment type="caution">
    <text evidence="3">The sequence shown here is derived from an EMBL/GenBank/DDBJ whole genome shotgun (WGS) entry which is preliminary data.</text>
</comment>
<reference evidence="3 4" key="1">
    <citation type="submission" date="2019-08" db="EMBL/GenBank/DDBJ databases">
        <title>In-depth cultivation of the pig gut microbiome towards novel bacterial diversity and tailored functional studies.</title>
        <authorList>
            <person name="Wylensek D."/>
            <person name="Hitch T.C.A."/>
            <person name="Clavel T."/>
        </authorList>
    </citation>
    <scope>NUCLEOTIDE SEQUENCE [LARGE SCALE GENOMIC DNA]</scope>
    <source>
        <strain evidence="3 4">LKV-178-WT-2A</strain>
    </source>
</reference>
<evidence type="ECO:0000259" key="2">
    <source>
        <dbReference type="Pfam" id="PF03544"/>
    </source>
</evidence>
<evidence type="ECO:0000256" key="1">
    <source>
        <dbReference type="SAM" id="SignalP"/>
    </source>
</evidence>
<dbReference type="Gene3D" id="3.30.1150.10">
    <property type="match status" value="1"/>
</dbReference>
<keyword evidence="4" id="KW-1185">Reference proteome</keyword>
<dbReference type="GO" id="GO:0055085">
    <property type="term" value="P:transmembrane transport"/>
    <property type="evidence" value="ECO:0007669"/>
    <property type="project" value="InterPro"/>
</dbReference>
<feature type="chain" id="PRO_5029737913" description="TonB C-terminal domain-containing protein" evidence="1">
    <location>
        <begin position="25"/>
        <end position="372"/>
    </location>
</feature>
<protein>
    <recommendedName>
        <fullName evidence="2">TonB C-terminal domain-containing protein</fullName>
    </recommendedName>
</protein>
<keyword evidence="1" id="KW-0732">Signal</keyword>
<dbReference type="RefSeq" id="WP_154533651.1">
    <property type="nucleotide sequence ID" value="NZ_VUNG01000008.1"/>
</dbReference>